<protein>
    <recommendedName>
        <fullName evidence="12">C-mannosyltransferase dpy-19</fullName>
    </recommendedName>
</protein>
<feature type="transmembrane region" description="Helical" evidence="9">
    <location>
        <begin position="106"/>
        <end position="125"/>
    </location>
</feature>
<feature type="region of interest" description="Disordered" evidence="8">
    <location>
        <begin position="1"/>
        <end position="72"/>
    </location>
</feature>
<reference evidence="10 11" key="1">
    <citation type="submission" date="2023-11" db="EMBL/GenBank/DDBJ databases">
        <title>Halocaridina rubra genome assembly.</title>
        <authorList>
            <person name="Smith C."/>
        </authorList>
    </citation>
    <scope>NUCLEOTIDE SEQUENCE [LARGE SCALE GENOMIC DNA]</scope>
    <source>
        <strain evidence="10">EP-1</strain>
        <tissue evidence="10">Whole</tissue>
    </source>
</reference>
<keyword evidence="11" id="KW-1185">Reference proteome</keyword>
<evidence type="ECO:0000256" key="2">
    <source>
        <dbReference type="ARBA" id="ARBA00008744"/>
    </source>
</evidence>
<feature type="compositionally biased region" description="Acidic residues" evidence="8">
    <location>
        <begin position="32"/>
        <end position="63"/>
    </location>
</feature>
<proteinExistence type="inferred from homology"/>
<keyword evidence="3" id="KW-0328">Glycosyltransferase</keyword>
<feature type="transmembrane region" description="Helical" evidence="9">
    <location>
        <begin position="402"/>
        <end position="423"/>
    </location>
</feature>
<keyword evidence="5 9" id="KW-0812">Transmembrane</keyword>
<feature type="compositionally biased region" description="Polar residues" evidence="8">
    <location>
        <begin position="9"/>
        <end position="31"/>
    </location>
</feature>
<dbReference type="PANTHER" id="PTHR31488:SF3">
    <property type="entry name" value="C-MANNOSYLTRANSFERASE DPY19L3"/>
    <property type="match status" value="1"/>
</dbReference>
<keyword evidence="4" id="KW-0808">Transferase</keyword>
<gene>
    <name evidence="10" type="ORF">SK128_003705</name>
</gene>
<dbReference type="EMBL" id="JAXCGZ010002300">
    <property type="protein sequence ID" value="KAK7084068.1"/>
    <property type="molecule type" value="Genomic_DNA"/>
</dbReference>
<evidence type="ECO:0000256" key="1">
    <source>
        <dbReference type="ARBA" id="ARBA00004141"/>
    </source>
</evidence>
<feature type="non-terminal residue" evidence="10">
    <location>
        <position position="571"/>
    </location>
</feature>
<evidence type="ECO:0000256" key="9">
    <source>
        <dbReference type="SAM" id="Phobius"/>
    </source>
</evidence>
<comment type="similarity">
    <text evidence="2">Belongs to the dpy-19 family.</text>
</comment>
<dbReference type="GO" id="GO:0000030">
    <property type="term" value="F:mannosyltransferase activity"/>
    <property type="evidence" value="ECO:0007669"/>
    <property type="project" value="TreeGrafter"/>
</dbReference>
<dbReference type="Proteomes" id="UP001381693">
    <property type="component" value="Unassembled WGS sequence"/>
</dbReference>
<dbReference type="PANTHER" id="PTHR31488">
    <property type="entry name" value="DPY-19-LIKE 1, LIKE (H. SAPIENS)"/>
    <property type="match status" value="1"/>
</dbReference>
<evidence type="ECO:0008006" key="12">
    <source>
        <dbReference type="Google" id="ProtNLM"/>
    </source>
</evidence>
<evidence type="ECO:0000256" key="3">
    <source>
        <dbReference type="ARBA" id="ARBA00022676"/>
    </source>
</evidence>
<evidence type="ECO:0000256" key="7">
    <source>
        <dbReference type="ARBA" id="ARBA00023136"/>
    </source>
</evidence>
<keyword evidence="7 9" id="KW-0472">Membrane</keyword>
<feature type="transmembrane region" description="Helical" evidence="9">
    <location>
        <begin position="347"/>
        <end position="366"/>
    </location>
</feature>
<feature type="transmembrane region" description="Helical" evidence="9">
    <location>
        <begin position="244"/>
        <end position="261"/>
    </location>
</feature>
<name>A0AAN9AD30_HALRR</name>
<dbReference type="InterPro" id="IPR018732">
    <property type="entry name" value="Dpy-19/Dpy-19-like"/>
</dbReference>
<comment type="caution">
    <text evidence="10">The sequence shown here is derived from an EMBL/GenBank/DDBJ whole genome shotgun (WGS) entry which is preliminary data.</text>
</comment>
<feature type="transmembrane region" description="Helical" evidence="9">
    <location>
        <begin position="308"/>
        <end position="335"/>
    </location>
</feature>
<dbReference type="Pfam" id="PF10034">
    <property type="entry name" value="Dpy19"/>
    <property type="match status" value="1"/>
</dbReference>
<evidence type="ECO:0000313" key="10">
    <source>
        <dbReference type="EMBL" id="KAK7084068.1"/>
    </source>
</evidence>
<evidence type="ECO:0000256" key="5">
    <source>
        <dbReference type="ARBA" id="ARBA00022692"/>
    </source>
</evidence>
<feature type="transmembrane region" description="Helical" evidence="9">
    <location>
        <begin position="479"/>
        <end position="498"/>
    </location>
</feature>
<evidence type="ECO:0000256" key="6">
    <source>
        <dbReference type="ARBA" id="ARBA00022989"/>
    </source>
</evidence>
<accession>A0AAN9AD30</accession>
<feature type="region of interest" description="Disordered" evidence="8">
    <location>
        <begin position="523"/>
        <end position="545"/>
    </location>
</feature>
<organism evidence="10 11">
    <name type="scientific">Halocaridina rubra</name>
    <name type="common">Hawaiian red shrimp</name>
    <dbReference type="NCBI Taxonomy" id="373956"/>
    <lineage>
        <taxon>Eukaryota</taxon>
        <taxon>Metazoa</taxon>
        <taxon>Ecdysozoa</taxon>
        <taxon>Arthropoda</taxon>
        <taxon>Crustacea</taxon>
        <taxon>Multicrustacea</taxon>
        <taxon>Malacostraca</taxon>
        <taxon>Eumalacostraca</taxon>
        <taxon>Eucarida</taxon>
        <taxon>Decapoda</taxon>
        <taxon>Pleocyemata</taxon>
        <taxon>Caridea</taxon>
        <taxon>Atyoidea</taxon>
        <taxon>Atyidae</taxon>
        <taxon>Halocaridina</taxon>
    </lineage>
</organism>
<keyword evidence="6 9" id="KW-1133">Transmembrane helix</keyword>
<evidence type="ECO:0000313" key="11">
    <source>
        <dbReference type="Proteomes" id="UP001381693"/>
    </source>
</evidence>
<feature type="transmembrane region" description="Helical" evidence="9">
    <location>
        <begin position="273"/>
        <end position="296"/>
    </location>
</feature>
<comment type="subcellular location">
    <subcellularLocation>
        <location evidence="1">Membrane</location>
        <topology evidence="1">Multi-pass membrane protein</topology>
    </subcellularLocation>
</comment>
<sequence length="571" mass="65031">MASQEEQHVSTSRVSETFHNYAASLTPNTDDVGNDEEYNTEDLEEEYGSEDEQVSDLEDEGDNKDETETKSKGLIESLNDYLESIFSTYEEYDEEIEEELTAMYVLLWRILSGTVGIIALIVIIIKYPQYLHTLHENQLWFSNIKELEREISFRTEQGLYYSYYKQILLASSWSEGIEELLHDNGTEHGRTISIIHRFNILPEIFLSALYKWIKPAESPIFFYVASVFKLHGVFLATIFMTAWYLSSSCLAGVIASVFFIIHRLDTTRVNYTVPLRESFAIPLLYMQILFICTYLRSDRYQNVKAMVIYLLSVAFFQSWQFAPFVNLCQLLAFLSLGRLHLIPPSKVTALVVLVGTSLVTSCFLQLNPPLVISSPALSMLVPALILSFTPPPDKRLGSLARICVVFSEMALMLISTVLINGFVKLFLNSGADSHIYQLLLAKFQIGDEKDFDSRLYICNEAFKYLDIQSLYRLTRSGLLPIYFTGIFALMLALTFDIFKTTPNEDVVEDLFLSSDVYNEHKEPIQPENVDSLENDSSKDEVQSSEKLAVQQIFENSEAKDNSHCKASSSSV</sequence>
<evidence type="ECO:0000256" key="8">
    <source>
        <dbReference type="SAM" id="MobiDB-lite"/>
    </source>
</evidence>
<evidence type="ECO:0000256" key="4">
    <source>
        <dbReference type="ARBA" id="ARBA00022679"/>
    </source>
</evidence>
<dbReference type="AlphaFoldDB" id="A0AAN9AD30"/>
<dbReference type="GO" id="GO:0005637">
    <property type="term" value="C:nuclear inner membrane"/>
    <property type="evidence" value="ECO:0007669"/>
    <property type="project" value="TreeGrafter"/>
</dbReference>